<dbReference type="Gene3D" id="3.30.450.20">
    <property type="entry name" value="PAS domain"/>
    <property type="match status" value="3"/>
</dbReference>
<feature type="domain" description="PAC" evidence="3">
    <location>
        <begin position="130"/>
        <end position="182"/>
    </location>
</feature>
<evidence type="ECO:0000259" key="2">
    <source>
        <dbReference type="PROSITE" id="PS50112"/>
    </source>
</evidence>
<dbReference type="SMART" id="SM00267">
    <property type="entry name" value="GGDEF"/>
    <property type="match status" value="1"/>
</dbReference>
<dbReference type="InterPro" id="IPR029787">
    <property type="entry name" value="Nucleotide_cyclase"/>
</dbReference>
<feature type="domain" description="PAS" evidence="2">
    <location>
        <begin position="318"/>
        <end position="370"/>
    </location>
</feature>
<dbReference type="PROSITE" id="PS50883">
    <property type="entry name" value="EAL"/>
    <property type="match status" value="1"/>
</dbReference>
<feature type="domain" description="PAS" evidence="2">
    <location>
        <begin position="183"/>
        <end position="221"/>
    </location>
</feature>
<dbReference type="SUPFAM" id="SSF141868">
    <property type="entry name" value="EAL domain-like"/>
    <property type="match status" value="1"/>
</dbReference>
<dbReference type="PANTHER" id="PTHR44757">
    <property type="entry name" value="DIGUANYLATE CYCLASE DGCP"/>
    <property type="match status" value="1"/>
</dbReference>
<dbReference type="Pfam" id="PF08447">
    <property type="entry name" value="PAS_3"/>
    <property type="match status" value="1"/>
</dbReference>
<dbReference type="InterPro" id="IPR052155">
    <property type="entry name" value="Biofilm_reg_signaling"/>
</dbReference>
<dbReference type="Gene3D" id="3.20.20.450">
    <property type="entry name" value="EAL domain"/>
    <property type="match status" value="1"/>
</dbReference>
<proteinExistence type="predicted"/>
<dbReference type="CDD" id="cd01949">
    <property type="entry name" value="GGDEF"/>
    <property type="match status" value="1"/>
</dbReference>
<dbReference type="PROSITE" id="PS50113">
    <property type="entry name" value="PAC"/>
    <property type="match status" value="2"/>
</dbReference>
<dbReference type="PANTHER" id="PTHR44757:SF2">
    <property type="entry name" value="BIOFILM ARCHITECTURE MAINTENANCE PROTEIN MBAA"/>
    <property type="match status" value="1"/>
</dbReference>
<evidence type="ECO:0000313" key="7">
    <source>
        <dbReference type="Proteomes" id="UP000482155"/>
    </source>
</evidence>
<dbReference type="InterPro" id="IPR043128">
    <property type="entry name" value="Rev_trsase/Diguanyl_cyclase"/>
</dbReference>
<dbReference type="GO" id="GO:0003824">
    <property type="term" value="F:catalytic activity"/>
    <property type="evidence" value="ECO:0007669"/>
    <property type="project" value="UniProtKB-ARBA"/>
</dbReference>
<evidence type="ECO:0000259" key="5">
    <source>
        <dbReference type="PROSITE" id="PS50887"/>
    </source>
</evidence>
<dbReference type="InterPro" id="IPR000014">
    <property type="entry name" value="PAS"/>
</dbReference>
<dbReference type="InterPro" id="IPR013655">
    <property type="entry name" value="PAS_fold_3"/>
</dbReference>
<comment type="caution">
    <text evidence="6">The sequence shown here is derived from an EMBL/GenBank/DDBJ whole genome shotgun (WGS) entry which is preliminary data.</text>
</comment>
<dbReference type="Gene3D" id="3.30.70.270">
    <property type="match status" value="1"/>
</dbReference>
<dbReference type="InterPro" id="IPR000700">
    <property type="entry name" value="PAS-assoc_C"/>
</dbReference>
<dbReference type="PROSITE" id="PS50887">
    <property type="entry name" value="GGDEF"/>
    <property type="match status" value="1"/>
</dbReference>
<dbReference type="SMART" id="SM00091">
    <property type="entry name" value="PAS"/>
    <property type="match status" value="3"/>
</dbReference>
<evidence type="ECO:0000259" key="4">
    <source>
        <dbReference type="PROSITE" id="PS50883"/>
    </source>
</evidence>
<dbReference type="PROSITE" id="PS50112">
    <property type="entry name" value="PAS"/>
    <property type="match status" value="3"/>
</dbReference>
<dbReference type="Pfam" id="PF13188">
    <property type="entry name" value="PAS_8"/>
    <property type="match status" value="1"/>
</dbReference>
<dbReference type="InterPro" id="IPR013656">
    <property type="entry name" value="PAS_4"/>
</dbReference>
<dbReference type="Pfam" id="PF08448">
    <property type="entry name" value="PAS_4"/>
    <property type="match status" value="1"/>
</dbReference>
<dbReference type="NCBIfam" id="TIGR00254">
    <property type="entry name" value="GGDEF"/>
    <property type="match status" value="1"/>
</dbReference>
<evidence type="ECO:0000313" key="6">
    <source>
        <dbReference type="EMBL" id="NEX59474.1"/>
    </source>
</evidence>
<dbReference type="CDD" id="cd00130">
    <property type="entry name" value="PAS"/>
    <property type="match status" value="3"/>
</dbReference>
<dbReference type="SUPFAM" id="SSF55073">
    <property type="entry name" value="Nucleotide cyclase"/>
    <property type="match status" value="1"/>
</dbReference>
<keyword evidence="7" id="KW-1185">Reference proteome</keyword>
<organism evidence="6 7">
    <name type="scientific">Noviherbaspirillum galbum</name>
    <dbReference type="NCBI Taxonomy" id="2709383"/>
    <lineage>
        <taxon>Bacteria</taxon>
        <taxon>Pseudomonadati</taxon>
        <taxon>Pseudomonadota</taxon>
        <taxon>Betaproteobacteria</taxon>
        <taxon>Burkholderiales</taxon>
        <taxon>Oxalobacteraceae</taxon>
        <taxon>Noviherbaspirillum</taxon>
    </lineage>
</organism>
<dbReference type="FunFam" id="3.30.70.270:FF:000001">
    <property type="entry name" value="Diguanylate cyclase domain protein"/>
    <property type="match status" value="1"/>
</dbReference>
<dbReference type="AlphaFoldDB" id="A0A6B3SF55"/>
<dbReference type="SMART" id="SM00086">
    <property type="entry name" value="PAC"/>
    <property type="match status" value="3"/>
</dbReference>
<accession>A0A6B3SF55</accession>
<dbReference type="EMBL" id="JAAIVB010000003">
    <property type="protein sequence ID" value="NEX59474.1"/>
    <property type="molecule type" value="Genomic_DNA"/>
</dbReference>
<gene>
    <name evidence="6" type="ORF">G3574_00140</name>
</gene>
<keyword evidence="1" id="KW-0175">Coiled coil</keyword>
<dbReference type="InterPro" id="IPR000160">
    <property type="entry name" value="GGDEF_dom"/>
</dbReference>
<dbReference type="SUPFAM" id="SSF55785">
    <property type="entry name" value="PYP-like sensor domain (PAS domain)"/>
    <property type="match status" value="3"/>
</dbReference>
<dbReference type="NCBIfam" id="TIGR00229">
    <property type="entry name" value="sensory_box"/>
    <property type="match status" value="3"/>
</dbReference>
<evidence type="ECO:0000256" key="1">
    <source>
        <dbReference type="SAM" id="Coils"/>
    </source>
</evidence>
<dbReference type="InterPro" id="IPR035965">
    <property type="entry name" value="PAS-like_dom_sf"/>
</dbReference>
<protein>
    <submittedName>
        <fullName evidence="6">EAL domain-containing protein</fullName>
    </submittedName>
</protein>
<reference evidence="6 7" key="1">
    <citation type="submission" date="2020-02" db="EMBL/GenBank/DDBJ databases">
        <authorList>
            <person name="Kim M.K."/>
        </authorList>
    </citation>
    <scope>NUCLEOTIDE SEQUENCE [LARGE SCALE GENOMIC DNA]</scope>
    <source>
        <strain evidence="6 7">17J57-3</strain>
    </source>
</reference>
<evidence type="ECO:0000259" key="3">
    <source>
        <dbReference type="PROSITE" id="PS50113"/>
    </source>
</evidence>
<sequence>MHLSTDGSLEAEALRQRLAILEVELQQKSEELAKAQLALSQTAEHQRNVQAELDGFRFDYRTTFDLAAIGIAHLTPEGKWLRVNQFLCDMLGYSQDELVHKNFQELTHPDDLSADLDQVADLLAGKINFYAMEKRYLHRSGAIVWGHLTVSLVRNAAGKPSYFIAVVKNIDLRIRARIAMERSRARLKAVLNSLFEGVIVFSSTGNVLEINPAALELLGYSGITAVSGEPHKLHEAFEVFELNGEQVPVEQWPVSRLLKGESVAAREFIIRRRGTRDAWVGSFSATVVDDIKGEGWLGVLTVRNITQRHLAETGLRVSEERLRMAFDHIPDMVVIYDTALRIQYVNLATLHHTGMDASALLGQVVTDIHPAPSIAMWTPLVHAAVAASSTQTGDIDVPSGGGMRNFGVTCVPICEPSGGVREVLAICHDYTERRQAEEKIRLAALHDPLTGLPNRTLLFEYARHIFAAAKRSRHGVCMMFIDLDQFKPINDIHGHEAGDAVLRQVAARMQECMRGDDTIFRLGGDEFLVLLPNCANDADCEHVARHLMQILCQPYEVGSLELTLSCSIGLSMYPRDGSDVDTLINCADAAMYMAKETGRNNFKFYTPALAERVVTQSIIAERIKQALGRDEFHLHYQPLVDMQTNRVVSVEALLRWPRHGTGPDRFIQVAEATGLIGRIGEWVLSAACRQQSDWQAQGLPVIPIAVNVSASEFRKKNFVDYLESMIERHRINPSSIQIELTETAVMQDIDHAISILDSLRNKGLKVALDDFGTGYSSLNYLSRLPLDKIKVDKSFVHRLEDDTASRAITEAIIALGRTLNLEIVAEGIESAPVMDYLRRHGCHQAQGFFVCRPILGSDFASWYRDHDNPGPSYH</sequence>
<feature type="coiled-coil region" evidence="1">
    <location>
        <begin position="11"/>
        <end position="45"/>
    </location>
</feature>
<dbReference type="SMART" id="SM00052">
    <property type="entry name" value="EAL"/>
    <property type="match status" value="1"/>
</dbReference>
<dbReference type="InterPro" id="IPR001610">
    <property type="entry name" value="PAC"/>
</dbReference>
<feature type="domain" description="PAC" evidence="3">
    <location>
        <begin position="388"/>
        <end position="442"/>
    </location>
</feature>
<name>A0A6B3SF55_9BURK</name>
<dbReference type="CDD" id="cd01948">
    <property type="entry name" value="EAL"/>
    <property type="match status" value="1"/>
</dbReference>
<feature type="domain" description="EAL" evidence="4">
    <location>
        <begin position="616"/>
        <end position="867"/>
    </location>
</feature>
<dbReference type="RefSeq" id="WP_163959653.1">
    <property type="nucleotide sequence ID" value="NZ_JAAIVB010000003.1"/>
</dbReference>
<feature type="domain" description="GGDEF" evidence="5">
    <location>
        <begin position="474"/>
        <end position="607"/>
    </location>
</feature>
<dbReference type="Proteomes" id="UP000482155">
    <property type="component" value="Unassembled WGS sequence"/>
</dbReference>
<dbReference type="Pfam" id="PF00563">
    <property type="entry name" value="EAL"/>
    <property type="match status" value="1"/>
</dbReference>
<dbReference type="InterPro" id="IPR001633">
    <property type="entry name" value="EAL_dom"/>
</dbReference>
<dbReference type="Pfam" id="PF00990">
    <property type="entry name" value="GGDEF"/>
    <property type="match status" value="1"/>
</dbReference>
<dbReference type="InterPro" id="IPR035919">
    <property type="entry name" value="EAL_sf"/>
</dbReference>
<feature type="domain" description="PAS" evidence="2">
    <location>
        <begin position="77"/>
        <end position="126"/>
    </location>
</feature>